<dbReference type="NCBIfam" id="NF041195">
    <property type="entry name" value="ScbA_BarX_GamBu"/>
    <property type="match status" value="1"/>
</dbReference>
<accession>A0A2N8TWY1</accession>
<evidence type="ECO:0000313" key="3">
    <source>
        <dbReference type="Proteomes" id="UP000235943"/>
    </source>
</evidence>
<dbReference type="OrthoDB" id="7838374at2"/>
<dbReference type="GO" id="GO:0016740">
    <property type="term" value="F:transferase activity"/>
    <property type="evidence" value="ECO:0007669"/>
    <property type="project" value="InterPro"/>
</dbReference>
<dbReference type="AlphaFoldDB" id="A0A2N8TWY1"/>
<dbReference type="Pfam" id="PF03756">
    <property type="entry name" value="AfsA"/>
    <property type="match status" value="2"/>
</dbReference>
<name>A0A2N8TWY1_9ACTN</name>
<keyword evidence="3" id="KW-1185">Reference proteome</keyword>
<feature type="domain" description="A-factor biosynthesis hotdog" evidence="1">
    <location>
        <begin position="23"/>
        <end position="155"/>
    </location>
</feature>
<dbReference type="Proteomes" id="UP000235943">
    <property type="component" value="Unassembled WGS sequence"/>
</dbReference>
<dbReference type="RefSeq" id="WP_102907552.1">
    <property type="nucleotide sequence ID" value="NZ_POUC01000013.1"/>
</dbReference>
<organism evidence="2 3">
    <name type="scientific">Streptomyces cahuitamycinicus</name>
    <dbReference type="NCBI Taxonomy" id="2070367"/>
    <lineage>
        <taxon>Bacteria</taxon>
        <taxon>Bacillati</taxon>
        <taxon>Actinomycetota</taxon>
        <taxon>Actinomycetes</taxon>
        <taxon>Kitasatosporales</taxon>
        <taxon>Streptomycetaceae</taxon>
        <taxon>Streptomyces</taxon>
    </lineage>
</organism>
<dbReference type="EMBL" id="POUC01000013">
    <property type="protein sequence ID" value="PNG23526.1"/>
    <property type="molecule type" value="Genomic_DNA"/>
</dbReference>
<comment type="caution">
    <text evidence="2">The sequence shown here is derived from an EMBL/GenBank/DDBJ whole genome shotgun (WGS) entry which is preliminary data.</text>
</comment>
<gene>
    <name evidence="2" type="ORF">C1J00_03495</name>
</gene>
<proteinExistence type="predicted"/>
<sequence>MLVPTERPVSTPNALTTTVPKEYVHRAALAEVFLTDWTTTSPDTFTITAQWPRCHGFYASAHGLYDPMLLSETVRQASILLSHAGYGVPFGQQVSWSRFQYTVNPDAMRIELTPAELRLEVTCAVRYRRELPAAFTMHFQILRGASLLGEATTVSNCHPTAVYKRLRGGRDVGRVFAEAPQPTPPLPGADCGRDRLQDVVLSPCEQPRRWQLRVDTMHPVLFDHPVDHIPGMLLLEAARQAAHAAPPSGGERWPVSMEVAFHRYVELNTPCWITADPVTSQLDGHDKELRIQAIQGDGTAFTARIAVAHVSGGTERAA</sequence>
<evidence type="ECO:0000259" key="1">
    <source>
        <dbReference type="Pfam" id="PF03756"/>
    </source>
</evidence>
<dbReference type="InterPro" id="IPR005509">
    <property type="entry name" value="AfsA_hotdog_dom"/>
</dbReference>
<evidence type="ECO:0000313" key="2">
    <source>
        <dbReference type="EMBL" id="PNG23526.1"/>
    </source>
</evidence>
<feature type="domain" description="A-factor biosynthesis hotdog" evidence="1">
    <location>
        <begin position="192"/>
        <end position="294"/>
    </location>
</feature>
<dbReference type="InterPro" id="IPR047757">
    <property type="entry name" value="AfsA-like"/>
</dbReference>
<protein>
    <submittedName>
        <fullName evidence="2">Transcriptional regulator</fullName>
    </submittedName>
</protein>
<reference evidence="2 3" key="1">
    <citation type="submission" date="2018-01" db="EMBL/GenBank/DDBJ databases">
        <title>Draft genome sequence of Streptomyces sp. 13K301.</title>
        <authorList>
            <person name="Sahin N."/>
            <person name="Saygin H."/>
            <person name="Ay H."/>
        </authorList>
    </citation>
    <scope>NUCLEOTIDE SEQUENCE [LARGE SCALE GENOMIC DNA]</scope>
    <source>
        <strain evidence="2 3">13K301</strain>
    </source>
</reference>